<reference evidence="3" key="1">
    <citation type="submission" date="2016-12" db="EMBL/GenBank/DDBJ databases">
        <authorList>
            <person name="Varghese N."/>
            <person name="Submissions S."/>
        </authorList>
    </citation>
    <scope>NUCLEOTIDE SEQUENCE [LARGE SCALE GENOMIC DNA]</scope>
    <source>
        <strain evidence="3">DSM 11032</strain>
    </source>
</reference>
<proteinExistence type="predicted"/>
<dbReference type="InterPro" id="IPR023606">
    <property type="entry name" value="CoA-Trfase_III_dom_1_sf"/>
</dbReference>
<dbReference type="Gene3D" id="3.40.50.10540">
    <property type="entry name" value="Crotonobetainyl-coa:carnitine coa-transferase, domain 1"/>
    <property type="match status" value="1"/>
</dbReference>
<dbReference type="AlphaFoldDB" id="A0A1M7S8T2"/>
<dbReference type="PANTHER" id="PTHR48207">
    <property type="entry name" value="SUCCINATE--HYDROXYMETHYLGLUTARATE COA-TRANSFERASE"/>
    <property type="match status" value="1"/>
</dbReference>
<dbReference type="STRING" id="198312.SAMN02745193_01210"/>
<dbReference type="InterPro" id="IPR003673">
    <property type="entry name" value="CoA-Trfase_fam_III"/>
</dbReference>
<dbReference type="Proteomes" id="UP000184391">
    <property type="component" value="Unassembled WGS sequence"/>
</dbReference>
<dbReference type="SUPFAM" id="SSF89796">
    <property type="entry name" value="CoA-transferase family III (CaiB/BaiF)"/>
    <property type="match status" value="1"/>
</dbReference>
<dbReference type="EMBL" id="FRDF01000006">
    <property type="protein sequence ID" value="SHN54886.1"/>
    <property type="molecule type" value="Genomic_DNA"/>
</dbReference>
<dbReference type="InterPro" id="IPR044855">
    <property type="entry name" value="CoA-Trfase_III_dom3_sf"/>
</dbReference>
<evidence type="ECO:0000256" key="1">
    <source>
        <dbReference type="ARBA" id="ARBA00022679"/>
    </source>
</evidence>
<keyword evidence="1 2" id="KW-0808">Transferase</keyword>
<dbReference type="RefSeq" id="WP_072673768.1">
    <property type="nucleotide sequence ID" value="NZ_FRDF01000006.1"/>
</dbReference>
<organism evidence="2 3">
    <name type="scientific">Erythrobacter sanguineus</name>
    <dbReference type="NCBI Taxonomy" id="198312"/>
    <lineage>
        <taxon>Bacteria</taxon>
        <taxon>Pseudomonadati</taxon>
        <taxon>Pseudomonadota</taxon>
        <taxon>Alphaproteobacteria</taxon>
        <taxon>Sphingomonadales</taxon>
        <taxon>Erythrobacteraceae</taxon>
        <taxon>Erythrobacter/Porphyrobacter group</taxon>
        <taxon>Erythrobacter</taxon>
    </lineage>
</organism>
<dbReference type="InterPro" id="IPR050483">
    <property type="entry name" value="CoA-transferase_III_domain"/>
</dbReference>
<sequence length="390" mass="41703">MTGCGWAATPTEASTKPLNGIRVLELARILAGPWCGQLLADLGAEVIKIERPGSGDDTRHWGPPFVMSDAGENLGAAYYHSANRGKRSIAVDIATPAGQDIIRGLAASADIIIENYKVGGLAKYGLDHAALSQVNPRLITCSITGFGQTGPYANRPGYDYIAQAMGGLMSMTGEPQREPQKAGIAAADLFTGVYSAVAVLAALNRRNETQVGAHIDMALLDTQVSVMGNQALNWMTSGVVPRRVGNGHANLVPYQAFPTRDGDLIIAVGNDGQFAALCRVLDIALDRDERFITNPQRIRNRADLIEALEVITVQRGREELFEQLEQAGIPAGPINELDQVFANPQVIARGMAIERHGRPGVASPIVIDGVRMVSDRPAPGLPEEIEPDFQ</sequence>
<dbReference type="Pfam" id="PF02515">
    <property type="entry name" value="CoA_transf_3"/>
    <property type="match status" value="1"/>
</dbReference>
<name>A0A1M7S8T2_9SPHN</name>
<dbReference type="Gene3D" id="3.30.1540.10">
    <property type="entry name" value="formyl-coa transferase, domain 3"/>
    <property type="match status" value="1"/>
</dbReference>
<keyword evidence="3" id="KW-1185">Reference proteome</keyword>
<protein>
    <submittedName>
        <fullName evidence="2">Crotonobetainyl-CoA:carnitine CoA-transferase CaiB</fullName>
    </submittedName>
</protein>
<dbReference type="OrthoDB" id="5720311at2"/>
<dbReference type="GO" id="GO:0008410">
    <property type="term" value="F:CoA-transferase activity"/>
    <property type="evidence" value="ECO:0007669"/>
    <property type="project" value="TreeGrafter"/>
</dbReference>
<accession>A0A1M7S8T2</accession>
<gene>
    <name evidence="2" type="ORF">SAMN02745193_01210</name>
</gene>
<evidence type="ECO:0000313" key="3">
    <source>
        <dbReference type="Proteomes" id="UP000184391"/>
    </source>
</evidence>
<evidence type="ECO:0000313" key="2">
    <source>
        <dbReference type="EMBL" id="SHN54886.1"/>
    </source>
</evidence>
<dbReference type="PANTHER" id="PTHR48207:SF3">
    <property type="entry name" value="SUCCINATE--HYDROXYMETHYLGLUTARATE COA-TRANSFERASE"/>
    <property type="match status" value="1"/>
</dbReference>